<accession>A0AAU7UZ87</accession>
<feature type="region of interest" description="Disordered" evidence="1">
    <location>
        <begin position="215"/>
        <end position="234"/>
    </location>
</feature>
<dbReference type="KEGG" id="rhox:RBB84_03550"/>
<feature type="compositionally biased region" description="Polar residues" evidence="1">
    <location>
        <begin position="221"/>
        <end position="234"/>
    </location>
</feature>
<sequence length="234" mass="25521">MATKNGRTSRTPRPEKDELAVALRKFIRTKGADYLDDPNVSSVGVGYKHVDGKPTDELTVQFTVNEKVSEPEALEALGTSPLPESITVNGVEVPTDVIERSYEPAFRRVPEAATPPRKTRLDPIVPGVSVGHTSVSAGTIGCIVYDVDSHTPYLLSNWHVLHNATGRVGDTIVQPGPHDDNRIDDNRVGRLVGRTWGRPGTVPWRRSRIGSSIRRSVGSAWSRTRSGNPNSATR</sequence>
<dbReference type="EMBL" id="CP132970">
    <property type="protein sequence ID" value="XBW05059.1"/>
    <property type="molecule type" value="Genomic_DNA"/>
</dbReference>
<reference evidence="2" key="1">
    <citation type="submission" date="2023-08" db="EMBL/GenBank/DDBJ databases">
        <title>The novel hydrolase IpcH responsible for the initial isoprocarb degradation step in Rhodococcus sp. D-6.</title>
        <authorList>
            <person name="Zhu Q."/>
        </authorList>
    </citation>
    <scope>NUCLEOTIDE SEQUENCE</scope>
    <source>
        <strain evidence="2">D-6</strain>
    </source>
</reference>
<protein>
    <submittedName>
        <fullName evidence="2">Uncharacterized protein</fullName>
    </submittedName>
</protein>
<evidence type="ECO:0000256" key="1">
    <source>
        <dbReference type="SAM" id="MobiDB-lite"/>
    </source>
</evidence>
<organism evidence="2">
    <name type="scientific">Rhodococcus sp. D-6</name>
    <dbReference type="NCBI Taxonomy" id="1387842"/>
    <lineage>
        <taxon>Bacteria</taxon>
        <taxon>Bacillati</taxon>
        <taxon>Actinomycetota</taxon>
        <taxon>Actinomycetes</taxon>
        <taxon>Mycobacteriales</taxon>
        <taxon>Nocardiaceae</taxon>
        <taxon>Rhodococcus</taxon>
    </lineage>
</organism>
<evidence type="ECO:0000313" key="2">
    <source>
        <dbReference type="EMBL" id="XBW05059.1"/>
    </source>
</evidence>
<name>A0AAU7UZ87_9NOCA</name>
<gene>
    <name evidence="2" type="ORF">RBB84_03550</name>
</gene>
<dbReference type="AlphaFoldDB" id="A0AAU7UZ87"/>
<proteinExistence type="predicted"/>
<dbReference type="RefSeq" id="WP_231912046.1">
    <property type="nucleotide sequence ID" value="NZ_CP132970.1"/>
</dbReference>